<feature type="transmembrane region" description="Helical" evidence="1">
    <location>
        <begin position="33"/>
        <end position="50"/>
    </location>
</feature>
<dbReference type="AlphaFoldDB" id="A0A9W7NJQ7"/>
<name>A0A9W7NJQ7_9PROT</name>
<keyword evidence="1" id="KW-1133">Transmembrane helix</keyword>
<evidence type="ECO:0000256" key="1">
    <source>
        <dbReference type="SAM" id="Phobius"/>
    </source>
</evidence>
<dbReference type="EMBL" id="QOKW01000008">
    <property type="protein sequence ID" value="KAA0680687.1"/>
    <property type="molecule type" value="Genomic_DNA"/>
</dbReference>
<reference evidence="2 3" key="1">
    <citation type="submission" date="2018-07" db="EMBL/GenBank/DDBJ databases">
        <title>Genome sequence of Azospirillum sp. ATCC 49961.</title>
        <authorList>
            <person name="Sant'Anna F.H."/>
            <person name="Baldani J.I."/>
            <person name="Zilli J.E."/>
            <person name="Reis V.M."/>
            <person name="Hartmann A."/>
            <person name="Cruz L."/>
            <person name="de Souza E.M."/>
            <person name="de Oliveira Pedrosa F."/>
            <person name="Passaglia L.M.P."/>
        </authorList>
    </citation>
    <scope>NUCLEOTIDE SEQUENCE [LARGE SCALE GENOMIC DNA]</scope>
    <source>
        <strain evidence="2 3">ATCC 49961</strain>
    </source>
</reference>
<comment type="caution">
    <text evidence="2">The sequence shown here is derived from an EMBL/GenBank/DDBJ whole genome shotgun (WGS) entry which is preliminary data.</text>
</comment>
<organism evidence="2 3">
    <name type="scientific">Roseomonas genomospecies 6</name>
    <dbReference type="NCBI Taxonomy" id="214106"/>
    <lineage>
        <taxon>Bacteria</taxon>
        <taxon>Pseudomonadati</taxon>
        <taxon>Pseudomonadota</taxon>
        <taxon>Alphaproteobacteria</taxon>
        <taxon>Acetobacterales</taxon>
        <taxon>Roseomonadaceae</taxon>
        <taxon>Roseomonas</taxon>
    </lineage>
</organism>
<dbReference type="Proteomes" id="UP000480854">
    <property type="component" value="Unassembled WGS sequence"/>
</dbReference>
<keyword evidence="1" id="KW-0472">Membrane</keyword>
<protein>
    <submittedName>
        <fullName evidence="2">Uncharacterized protein</fullName>
    </submittedName>
</protein>
<evidence type="ECO:0000313" key="3">
    <source>
        <dbReference type="Proteomes" id="UP000480854"/>
    </source>
</evidence>
<dbReference type="RefSeq" id="WP_149469261.1">
    <property type="nucleotide sequence ID" value="NZ_QOKW01000008.1"/>
</dbReference>
<evidence type="ECO:0000313" key="2">
    <source>
        <dbReference type="EMBL" id="KAA0680687.1"/>
    </source>
</evidence>
<keyword evidence="3" id="KW-1185">Reference proteome</keyword>
<keyword evidence="1" id="KW-0812">Transmembrane</keyword>
<feature type="transmembrane region" description="Helical" evidence="1">
    <location>
        <begin position="6"/>
        <end position="26"/>
    </location>
</feature>
<dbReference type="OrthoDB" id="8601734at2"/>
<sequence length="175" mass="19148">MLFEIIIVVCAAFAMSGVVLILSRLLRVRLPKAVIPIVAAISIVAATAWLRHSWADRAASSLPEGLTVIATVPYSSVLEPWTLVRPRAGGLMVLDGRETMRHPDHPDLALVSILLVEPNAETIRSRHIVDCAKRRRAPVTADTAFTQDGLPKPEVWVSDEEPRALYGEVCKTPRG</sequence>
<gene>
    <name evidence="2" type="ORF">DS843_12695</name>
</gene>
<proteinExistence type="predicted"/>
<accession>A0A9W7NJQ7</accession>